<evidence type="ECO:0000256" key="2">
    <source>
        <dbReference type="ARBA" id="ARBA00023002"/>
    </source>
</evidence>
<reference evidence="4" key="1">
    <citation type="journal article" date="2022" name="Nat. Microbiol.">
        <title>Unique mobile elements and scalable gene flow at the prokaryote-eukaryote boundary revealed by circularized Asgard archaea genomes.</title>
        <authorList>
            <person name="Wu F."/>
            <person name="Speth D.R."/>
            <person name="Philosof A."/>
            <person name="Cremiere A."/>
            <person name="Narayanan A."/>
            <person name="Barco R.A."/>
            <person name="Connon S.A."/>
            <person name="Amend J.P."/>
            <person name="Antoshechkin I.A."/>
            <person name="Orphan V.J."/>
        </authorList>
    </citation>
    <scope>NUCLEOTIDE SEQUENCE</scope>
    <source>
        <strain evidence="4">PR6</strain>
    </source>
</reference>
<dbReference type="GO" id="GO:0016491">
    <property type="term" value="F:oxidoreductase activity"/>
    <property type="evidence" value="ECO:0007669"/>
    <property type="project" value="UniProtKB-KW"/>
</dbReference>
<accession>A0A9Y1BQF0</accession>
<evidence type="ECO:0000313" key="4">
    <source>
        <dbReference type="EMBL" id="UJG43313.1"/>
    </source>
</evidence>
<dbReference type="InterPro" id="IPR050097">
    <property type="entry name" value="Ferredoxin-NADP_redctase_2"/>
</dbReference>
<dbReference type="Gene3D" id="3.50.50.60">
    <property type="entry name" value="FAD/NAD(P)-binding domain"/>
    <property type="match status" value="2"/>
</dbReference>
<dbReference type="InterPro" id="IPR023753">
    <property type="entry name" value="FAD/NAD-binding_dom"/>
</dbReference>
<dbReference type="SUPFAM" id="SSF51905">
    <property type="entry name" value="FAD/NAD(P)-binding domain"/>
    <property type="match status" value="2"/>
</dbReference>
<dbReference type="Proteomes" id="UP001200513">
    <property type="component" value="Chromosome"/>
</dbReference>
<dbReference type="PRINTS" id="PR00368">
    <property type="entry name" value="FADPNR"/>
</dbReference>
<dbReference type="Pfam" id="PF07992">
    <property type="entry name" value="Pyr_redox_2"/>
    <property type="match status" value="1"/>
</dbReference>
<evidence type="ECO:0000259" key="3">
    <source>
        <dbReference type="Pfam" id="PF07992"/>
    </source>
</evidence>
<feature type="domain" description="FAD/NAD(P)-binding" evidence="3">
    <location>
        <begin position="9"/>
        <end position="287"/>
    </location>
</feature>
<dbReference type="PANTHER" id="PTHR48105">
    <property type="entry name" value="THIOREDOXIN REDUCTASE 1-RELATED-RELATED"/>
    <property type="match status" value="1"/>
</dbReference>
<keyword evidence="1" id="KW-0285">Flavoprotein</keyword>
<dbReference type="InterPro" id="IPR036188">
    <property type="entry name" value="FAD/NAD-bd_sf"/>
</dbReference>
<keyword evidence="2" id="KW-0560">Oxidoreductase</keyword>
<protein>
    <submittedName>
        <fullName evidence="4">NAD(P)/FAD-dependent oxidoreductase</fullName>
    </submittedName>
</protein>
<dbReference type="PRINTS" id="PR00469">
    <property type="entry name" value="PNDRDTASEII"/>
</dbReference>
<dbReference type="AlphaFoldDB" id="A0A9Y1BQF0"/>
<dbReference type="EMBL" id="CP084167">
    <property type="protein sequence ID" value="UJG43313.1"/>
    <property type="molecule type" value="Genomic_DNA"/>
</dbReference>
<name>A0A9Y1BQF0_9ARCH</name>
<gene>
    <name evidence="4" type="ORF">K9W46_13185</name>
</gene>
<organism evidence="4">
    <name type="scientific">Candidatus Heimdallarchaeum endolithica</name>
    <dbReference type="NCBI Taxonomy" id="2876572"/>
    <lineage>
        <taxon>Archaea</taxon>
        <taxon>Promethearchaeati</taxon>
        <taxon>Candidatus Heimdallarchaeota</taxon>
        <taxon>Candidatus Heimdallarchaeia (ex Rinke et al. 2021) (nom. nud.)</taxon>
        <taxon>Candidatus Heimdallarchaeales</taxon>
        <taxon>Candidatus Heimdallarchaeaceae</taxon>
        <taxon>Candidatus Heimdallarchaeum</taxon>
    </lineage>
</organism>
<evidence type="ECO:0000256" key="1">
    <source>
        <dbReference type="ARBA" id="ARBA00022630"/>
    </source>
</evidence>
<sequence>MERKSKRREVILVGGGPACCSAAIQLVRSNKNILLITKEIGGLVKNANLVENLLGFSKGIRGEEYVSMMKEQLKETKVPVVIDEVKKVKKIEDHFVITTSNEEFFSDYVIIGSGTIPRKLQIQGEKKAYQNRKLFYDVYEAKAYLEKNDDVIIVGGGDAAYDYALNISDQVKQIRILQRSEKAKCLPLLLNRVRKKKYIQIIKNFTPSEISFYSNKLVLSVKRSPKKFVDLLTDKILVAIGRIPNIFFIEEGLLTSDNLQSTNPRLVLIGDVKNKRFRQISIAIGDGLKEAMKIIEENE</sequence>
<proteinExistence type="predicted"/>